<feature type="domain" description="DSBA-like thioredoxin" evidence="1">
    <location>
        <begin position="3"/>
        <end position="194"/>
    </location>
</feature>
<dbReference type="Gene3D" id="3.40.30.10">
    <property type="entry name" value="Glutaredoxin"/>
    <property type="match status" value="1"/>
</dbReference>
<dbReference type="SUPFAM" id="SSF52833">
    <property type="entry name" value="Thioredoxin-like"/>
    <property type="match status" value="1"/>
</dbReference>
<comment type="caution">
    <text evidence="2">The sequence shown here is derived from an EMBL/GenBank/DDBJ whole genome shotgun (WGS) entry which is preliminary data.</text>
</comment>
<gene>
    <name evidence="2" type="ORF">GALL_103590</name>
</gene>
<sequence>MKIVYYLEVVSSWCHWVEPVWSELQRRYAGRVEFHWRIALMPPEAFPVSQSQCDWFYRRSGTIMRSPYKLNSGWHTSGPQNYDAPNLVAEAGRDLGIHDDRLRLALSHAAVREGRNVGDMTESVAVAASALGLDPARLRARAESPEVRARVQASTEEFLAHRIDQRPAFILTDPIGDKAVFSGLVRLEPLAATIDAMLADTAAYGSYAAHFGAPPPH</sequence>
<dbReference type="EMBL" id="MLJW01000037">
    <property type="protein sequence ID" value="OIR07401.1"/>
    <property type="molecule type" value="Genomic_DNA"/>
</dbReference>
<accession>A0A1J5SG33</accession>
<reference evidence="2" key="1">
    <citation type="submission" date="2016-10" db="EMBL/GenBank/DDBJ databases">
        <title>Sequence of Gallionella enrichment culture.</title>
        <authorList>
            <person name="Poehlein A."/>
            <person name="Muehling M."/>
            <person name="Daniel R."/>
        </authorList>
    </citation>
    <scope>NUCLEOTIDE SEQUENCE</scope>
</reference>
<dbReference type="InterPro" id="IPR036249">
    <property type="entry name" value="Thioredoxin-like_sf"/>
</dbReference>
<evidence type="ECO:0000259" key="1">
    <source>
        <dbReference type="Pfam" id="PF01323"/>
    </source>
</evidence>
<dbReference type="GO" id="GO:0016491">
    <property type="term" value="F:oxidoreductase activity"/>
    <property type="evidence" value="ECO:0007669"/>
    <property type="project" value="InterPro"/>
</dbReference>
<proteinExistence type="predicted"/>
<name>A0A1J5SG33_9ZZZZ</name>
<dbReference type="AlphaFoldDB" id="A0A1J5SG33"/>
<evidence type="ECO:0000313" key="2">
    <source>
        <dbReference type="EMBL" id="OIR07401.1"/>
    </source>
</evidence>
<organism evidence="2">
    <name type="scientific">mine drainage metagenome</name>
    <dbReference type="NCBI Taxonomy" id="410659"/>
    <lineage>
        <taxon>unclassified sequences</taxon>
        <taxon>metagenomes</taxon>
        <taxon>ecological metagenomes</taxon>
    </lineage>
</organism>
<protein>
    <submittedName>
        <fullName evidence="2">DSBA-like thioredoxin domain protein</fullName>
    </submittedName>
</protein>
<dbReference type="Pfam" id="PF01323">
    <property type="entry name" value="DSBA"/>
    <property type="match status" value="1"/>
</dbReference>
<dbReference type="InterPro" id="IPR001853">
    <property type="entry name" value="DSBA-like_thioredoxin_dom"/>
</dbReference>